<proteinExistence type="predicted"/>
<reference evidence="3" key="1">
    <citation type="submission" date="2016-06" db="EMBL/GenBank/DDBJ databases">
        <title>Parallel loss of symbiosis genes in relatives of nitrogen-fixing non-legume Parasponia.</title>
        <authorList>
            <person name="Van Velzen R."/>
            <person name="Holmer R."/>
            <person name="Bu F."/>
            <person name="Rutten L."/>
            <person name="Van Zeijl A."/>
            <person name="Liu W."/>
            <person name="Santuari L."/>
            <person name="Cao Q."/>
            <person name="Sharma T."/>
            <person name="Shen D."/>
            <person name="Roswanjaya Y."/>
            <person name="Wardhani T."/>
            <person name="Kalhor M.S."/>
            <person name="Jansen J."/>
            <person name="Van den Hoogen J."/>
            <person name="Gungor B."/>
            <person name="Hartog M."/>
            <person name="Hontelez J."/>
            <person name="Verver J."/>
            <person name="Yang W.-C."/>
            <person name="Schijlen E."/>
            <person name="Repin R."/>
            <person name="Schilthuizen M."/>
            <person name="Schranz E."/>
            <person name="Heidstra R."/>
            <person name="Miyata K."/>
            <person name="Fedorova E."/>
            <person name="Kohlen W."/>
            <person name="Bisseling T."/>
            <person name="Smit S."/>
            <person name="Geurts R."/>
        </authorList>
    </citation>
    <scope>NUCLEOTIDE SEQUENCE [LARGE SCALE GENOMIC DNA]</scope>
    <source>
        <strain evidence="3">cv. WU1-14</strain>
    </source>
</reference>
<comment type="caution">
    <text evidence="2">The sequence shown here is derived from an EMBL/GenBank/DDBJ whole genome shotgun (WGS) entry which is preliminary data.</text>
</comment>
<evidence type="ECO:0000313" key="2">
    <source>
        <dbReference type="EMBL" id="PON36130.1"/>
    </source>
</evidence>
<feature type="region of interest" description="Disordered" evidence="1">
    <location>
        <begin position="80"/>
        <end position="106"/>
    </location>
</feature>
<protein>
    <submittedName>
        <fullName evidence="2">Uncharacterized protein</fullName>
    </submittedName>
</protein>
<dbReference type="AlphaFoldDB" id="A0A2P5AHY2"/>
<gene>
    <name evidence="2" type="ORF">PanWU01x14_330660</name>
</gene>
<keyword evidence="3" id="KW-1185">Reference proteome</keyword>
<sequence length="106" mass="12401">MRRIQRVPFEVKLWPELSPVTKTPLRPLLQRRRAPPMVVAGQRQLISSAGELCWQFMQLDDGERRRHLLRWSSAEREPRVRERALAGGRGKRNRNDKVTSPCFNGD</sequence>
<evidence type="ECO:0000313" key="3">
    <source>
        <dbReference type="Proteomes" id="UP000237105"/>
    </source>
</evidence>
<accession>A0A2P5AHY2</accession>
<organism evidence="2 3">
    <name type="scientific">Parasponia andersonii</name>
    <name type="common">Sponia andersonii</name>
    <dbReference type="NCBI Taxonomy" id="3476"/>
    <lineage>
        <taxon>Eukaryota</taxon>
        <taxon>Viridiplantae</taxon>
        <taxon>Streptophyta</taxon>
        <taxon>Embryophyta</taxon>
        <taxon>Tracheophyta</taxon>
        <taxon>Spermatophyta</taxon>
        <taxon>Magnoliopsida</taxon>
        <taxon>eudicotyledons</taxon>
        <taxon>Gunneridae</taxon>
        <taxon>Pentapetalae</taxon>
        <taxon>rosids</taxon>
        <taxon>fabids</taxon>
        <taxon>Rosales</taxon>
        <taxon>Cannabaceae</taxon>
        <taxon>Parasponia</taxon>
    </lineage>
</organism>
<dbReference type="EMBL" id="JXTB01000582">
    <property type="protein sequence ID" value="PON36130.1"/>
    <property type="molecule type" value="Genomic_DNA"/>
</dbReference>
<name>A0A2P5AHY2_PARAD</name>
<dbReference type="Proteomes" id="UP000237105">
    <property type="component" value="Unassembled WGS sequence"/>
</dbReference>
<evidence type="ECO:0000256" key="1">
    <source>
        <dbReference type="SAM" id="MobiDB-lite"/>
    </source>
</evidence>